<protein>
    <submittedName>
        <fullName evidence="2">Uncharacterized protein</fullName>
    </submittedName>
</protein>
<keyword evidence="3" id="KW-1185">Reference proteome</keyword>
<comment type="caution">
    <text evidence="2">The sequence shown here is derived from an EMBL/GenBank/DDBJ whole genome shotgun (WGS) entry which is preliminary data.</text>
</comment>
<organism evidence="2 3">
    <name type="scientific">Chaetoceros tenuissimus</name>
    <dbReference type="NCBI Taxonomy" id="426638"/>
    <lineage>
        <taxon>Eukaryota</taxon>
        <taxon>Sar</taxon>
        <taxon>Stramenopiles</taxon>
        <taxon>Ochrophyta</taxon>
        <taxon>Bacillariophyta</taxon>
        <taxon>Coscinodiscophyceae</taxon>
        <taxon>Chaetocerotophycidae</taxon>
        <taxon>Chaetocerotales</taxon>
        <taxon>Chaetocerotaceae</taxon>
        <taxon>Chaetoceros</taxon>
    </lineage>
</organism>
<evidence type="ECO:0000256" key="1">
    <source>
        <dbReference type="SAM" id="MobiDB-lite"/>
    </source>
</evidence>
<evidence type="ECO:0000313" key="3">
    <source>
        <dbReference type="Proteomes" id="UP001054902"/>
    </source>
</evidence>
<reference evidence="2 3" key="1">
    <citation type="journal article" date="2021" name="Sci. Rep.">
        <title>The genome of the diatom Chaetoceros tenuissimus carries an ancient integrated fragment of an extant virus.</title>
        <authorList>
            <person name="Hongo Y."/>
            <person name="Kimura K."/>
            <person name="Takaki Y."/>
            <person name="Yoshida Y."/>
            <person name="Baba S."/>
            <person name="Kobayashi G."/>
            <person name="Nagasaki K."/>
            <person name="Hano T."/>
            <person name="Tomaru Y."/>
        </authorList>
    </citation>
    <scope>NUCLEOTIDE SEQUENCE [LARGE SCALE GENOMIC DNA]</scope>
    <source>
        <strain evidence="2 3">NIES-3715</strain>
    </source>
</reference>
<feature type="compositionally biased region" description="Low complexity" evidence="1">
    <location>
        <begin position="277"/>
        <end position="294"/>
    </location>
</feature>
<name>A0AAD3CGS0_9STRA</name>
<accession>A0AAD3CGS0</accession>
<proteinExistence type="predicted"/>
<dbReference type="AlphaFoldDB" id="A0AAD3CGS0"/>
<dbReference type="Proteomes" id="UP001054902">
    <property type="component" value="Unassembled WGS sequence"/>
</dbReference>
<gene>
    <name evidence="2" type="ORF">CTEN210_01000</name>
</gene>
<evidence type="ECO:0000313" key="2">
    <source>
        <dbReference type="EMBL" id="GFH44526.1"/>
    </source>
</evidence>
<feature type="region of interest" description="Disordered" evidence="1">
    <location>
        <begin position="269"/>
        <end position="299"/>
    </location>
</feature>
<sequence length="337" mass="38597">MIESRIDEWVDFSTNAEFQPFVEQKQVKTLEVKQNPKRDELIVPKLSLPLNHYCMIAEKVFISFLKSFRGLYNPSCETSTQETVSTLGKRLLLFVNIVIPTHDDFYRENYSKEKNRIHSIAHQVQDYLDKLYDISSEERDDVEHVEHVVDVDSTPTTVTTFNQVLSPTEFSQYCMPCNDSPSIITVDESFESFDKVHSSHEEFEVVHSSNAFDNDFSIDRNEIELVDIGVCGSWETCSFDSTHVHFGNKDQDEDDFPFGVLPDVDSTLSVSSKDDVSSCNESTTSTSTSTSKSSNGKQVSAYKSELTREIECKASNFSALMNHWKAKEREWKDRHVK</sequence>
<dbReference type="EMBL" id="BLLK01000020">
    <property type="protein sequence ID" value="GFH44526.1"/>
    <property type="molecule type" value="Genomic_DNA"/>
</dbReference>